<dbReference type="InterPro" id="IPR036890">
    <property type="entry name" value="HATPase_C_sf"/>
</dbReference>
<name>A0A2I0R063_9FLAO</name>
<organism evidence="1 2">
    <name type="scientific">Brumimicrobium salinarum</name>
    <dbReference type="NCBI Taxonomy" id="2058658"/>
    <lineage>
        <taxon>Bacteria</taxon>
        <taxon>Pseudomonadati</taxon>
        <taxon>Bacteroidota</taxon>
        <taxon>Flavobacteriia</taxon>
        <taxon>Flavobacteriales</taxon>
        <taxon>Crocinitomicaceae</taxon>
        <taxon>Brumimicrobium</taxon>
    </lineage>
</organism>
<evidence type="ECO:0000313" key="1">
    <source>
        <dbReference type="EMBL" id="PKR79976.1"/>
    </source>
</evidence>
<keyword evidence="2" id="KW-1185">Reference proteome</keyword>
<dbReference type="SUPFAM" id="SSF55874">
    <property type="entry name" value="ATPase domain of HSP90 chaperone/DNA topoisomerase II/histidine kinase"/>
    <property type="match status" value="1"/>
</dbReference>
<sequence length="341" mass="39641">MKHLQVLSSSGELIVDNLTDNCRSCLANCDFEGRQITDCPEYGGTRRQGIKSTSKCQTFFCCDKTKTTKLFKGKIESLCYSYPDIRLPIEQIKAEEQKKVNRLVHNLTSINAHNIQEIYDLVPQDVLAQNWKSQLKYIKEEITKDPDKAALMFLRIAKHNTHMKSEFSIYKKIEKDEQSQLEKRQHKLRNVLLNTLHTFFSDFSKRDVYVEVTDFFFQLRFDYETIQVAFYHLLENAAKYTFPKSKVTVSANENGEFVSLIFEMTSAYVSPEEKEEIMKEGVSGIMARKMNANGDGIGMWRINQMMEINDGKFHADFGPIKTSKMGFDFADNRFELKFKKH</sequence>
<keyword evidence="1" id="KW-0067">ATP-binding</keyword>
<dbReference type="EMBL" id="PJNI01000015">
    <property type="protein sequence ID" value="PKR79976.1"/>
    <property type="molecule type" value="Genomic_DNA"/>
</dbReference>
<proteinExistence type="predicted"/>
<dbReference type="Proteomes" id="UP000236654">
    <property type="component" value="Unassembled WGS sequence"/>
</dbReference>
<comment type="caution">
    <text evidence="1">The sequence shown here is derived from an EMBL/GenBank/DDBJ whole genome shotgun (WGS) entry which is preliminary data.</text>
</comment>
<dbReference type="GO" id="GO:0005524">
    <property type="term" value="F:ATP binding"/>
    <property type="evidence" value="ECO:0007669"/>
    <property type="project" value="UniProtKB-KW"/>
</dbReference>
<reference evidence="1 2" key="1">
    <citation type="submission" date="2017-12" db="EMBL/GenBank/DDBJ databases">
        <title>The draft genome sequence of Brumimicrobium saltpan LHR20.</title>
        <authorList>
            <person name="Do Z.-J."/>
            <person name="Luo H.-R."/>
        </authorList>
    </citation>
    <scope>NUCLEOTIDE SEQUENCE [LARGE SCALE GENOMIC DNA]</scope>
    <source>
        <strain evidence="1 2">LHR20</strain>
    </source>
</reference>
<keyword evidence="1" id="KW-0547">Nucleotide-binding</keyword>
<dbReference type="Gene3D" id="3.30.565.10">
    <property type="entry name" value="Histidine kinase-like ATPase, C-terminal domain"/>
    <property type="match status" value="1"/>
</dbReference>
<dbReference type="AlphaFoldDB" id="A0A2I0R063"/>
<protein>
    <submittedName>
        <fullName evidence="1">ATP-binding protein</fullName>
    </submittedName>
</protein>
<accession>A0A2I0R063</accession>
<gene>
    <name evidence="1" type="ORF">CW751_12170</name>
</gene>
<dbReference type="OrthoDB" id="1931120at2"/>
<evidence type="ECO:0000313" key="2">
    <source>
        <dbReference type="Proteomes" id="UP000236654"/>
    </source>
</evidence>